<sequence>MHPTDFETFEEFLHAANRETDDVANEHTSSSPGNKNTEPTIDHAPVENASSSGPSQAGSSEGDRSCSTMGCKMPKVKGLQKCDYCLDSGRAYRRKKKGLCEGCGESKTNEILCHWCVDHGRRPGQRWRNWKAVSEE</sequence>
<gene>
    <name evidence="2" type="ORF">FSUBG_4244</name>
</gene>
<proteinExistence type="predicted"/>
<accession>A0A8H5Q6E7</accession>
<name>A0A8H5Q6E7_GIBSU</name>
<dbReference type="RefSeq" id="XP_036540257.1">
    <property type="nucleotide sequence ID" value="XM_036682213.1"/>
</dbReference>
<evidence type="ECO:0000313" key="2">
    <source>
        <dbReference type="EMBL" id="KAF5609089.1"/>
    </source>
</evidence>
<keyword evidence="3" id="KW-1185">Reference proteome</keyword>
<comment type="caution">
    <text evidence="2">The sequence shown here is derived from an EMBL/GenBank/DDBJ whole genome shotgun (WGS) entry which is preliminary data.</text>
</comment>
<evidence type="ECO:0000256" key="1">
    <source>
        <dbReference type="SAM" id="MobiDB-lite"/>
    </source>
</evidence>
<feature type="region of interest" description="Disordered" evidence="1">
    <location>
        <begin position="1"/>
        <end position="69"/>
    </location>
</feature>
<dbReference type="GeneID" id="59316931"/>
<feature type="compositionally biased region" description="Basic and acidic residues" evidence="1">
    <location>
        <begin position="11"/>
        <end position="25"/>
    </location>
</feature>
<feature type="compositionally biased region" description="Low complexity" evidence="1">
    <location>
        <begin position="49"/>
        <end position="60"/>
    </location>
</feature>
<reference evidence="2 3" key="1">
    <citation type="submission" date="2020-05" db="EMBL/GenBank/DDBJ databases">
        <title>Identification and distribution of gene clusters putatively required for synthesis of sphingolipid metabolism inhibitors in phylogenetically diverse species of the filamentous fungus Fusarium.</title>
        <authorList>
            <person name="Kim H.-S."/>
            <person name="Busman M."/>
            <person name="Brown D.W."/>
            <person name="Divon H."/>
            <person name="Uhlig S."/>
            <person name="Proctor R.H."/>
        </authorList>
    </citation>
    <scope>NUCLEOTIDE SEQUENCE [LARGE SCALE GENOMIC DNA]</scope>
    <source>
        <strain evidence="2 3">NRRL 66333</strain>
    </source>
</reference>
<dbReference type="EMBL" id="JAAOAV010000038">
    <property type="protein sequence ID" value="KAF5609089.1"/>
    <property type="molecule type" value="Genomic_DNA"/>
</dbReference>
<dbReference type="AlphaFoldDB" id="A0A8H5Q6E7"/>
<dbReference type="Proteomes" id="UP000547976">
    <property type="component" value="Unassembled WGS sequence"/>
</dbReference>
<protein>
    <submittedName>
        <fullName evidence="2">Uncharacterized protein</fullName>
    </submittedName>
</protein>
<evidence type="ECO:0000313" key="3">
    <source>
        <dbReference type="Proteomes" id="UP000547976"/>
    </source>
</evidence>
<feature type="compositionally biased region" description="Polar residues" evidence="1">
    <location>
        <begin position="26"/>
        <end position="39"/>
    </location>
</feature>
<organism evidence="2 3">
    <name type="scientific">Gibberella subglutinans</name>
    <name type="common">Fusarium subglutinans</name>
    <dbReference type="NCBI Taxonomy" id="42677"/>
    <lineage>
        <taxon>Eukaryota</taxon>
        <taxon>Fungi</taxon>
        <taxon>Dikarya</taxon>
        <taxon>Ascomycota</taxon>
        <taxon>Pezizomycotina</taxon>
        <taxon>Sordariomycetes</taxon>
        <taxon>Hypocreomycetidae</taxon>
        <taxon>Hypocreales</taxon>
        <taxon>Nectriaceae</taxon>
        <taxon>Fusarium</taxon>
        <taxon>Fusarium fujikuroi species complex</taxon>
    </lineage>
</organism>